<dbReference type="InterPro" id="IPR029058">
    <property type="entry name" value="AB_hydrolase_fold"/>
</dbReference>
<dbReference type="GO" id="GO:0006508">
    <property type="term" value="P:proteolysis"/>
    <property type="evidence" value="ECO:0007669"/>
    <property type="project" value="InterPro"/>
</dbReference>
<accession>A0AAN5D2D8</accession>
<comment type="similarity">
    <text evidence="1">Belongs to the peptidase S10 family.</text>
</comment>
<protein>
    <submittedName>
        <fullName evidence="2">Uncharacterized protein</fullName>
    </submittedName>
</protein>
<sequence length="182" mass="21280">LQCRKPGLVHPNYAHRDYWLCGQSYGDAFVPYLARRLLEGIKSGEMDNKNFKGFAIGNPVFDRKLRIVTALAQYQTLGLLESSSELTGIFSKYWAERRLTEGETEHLHEMQHRAIDPRFWLFHSPISYNYAEHCYDHTALNEAYHIPSEKRAISCFAKDAITKYLNRLDVQQKINSRRIQTR</sequence>
<organism evidence="2 3">
    <name type="scientific">Pristionchus mayeri</name>
    <dbReference type="NCBI Taxonomy" id="1317129"/>
    <lineage>
        <taxon>Eukaryota</taxon>
        <taxon>Metazoa</taxon>
        <taxon>Ecdysozoa</taxon>
        <taxon>Nematoda</taxon>
        <taxon>Chromadorea</taxon>
        <taxon>Rhabditida</taxon>
        <taxon>Rhabditina</taxon>
        <taxon>Diplogasteromorpha</taxon>
        <taxon>Diplogasteroidea</taxon>
        <taxon>Neodiplogasteridae</taxon>
        <taxon>Pristionchus</taxon>
    </lineage>
</organism>
<gene>
    <name evidence="2" type="ORF">PMAYCL1PPCAC_25806</name>
</gene>
<dbReference type="Proteomes" id="UP001328107">
    <property type="component" value="Unassembled WGS sequence"/>
</dbReference>
<dbReference type="Gene3D" id="3.40.50.1820">
    <property type="entry name" value="alpha/beta hydrolase"/>
    <property type="match status" value="1"/>
</dbReference>
<evidence type="ECO:0000313" key="2">
    <source>
        <dbReference type="EMBL" id="GMR55611.1"/>
    </source>
</evidence>
<dbReference type="InterPro" id="IPR001563">
    <property type="entry name" value="Peptidase_S10"/>
</dbReference>
<comment type="caution">
    <text evidence="2">The sequence shown here is derived from an EMBL/GenBank/DDBJ whole genome shotgun (WGS) entry which is preliminary data.</text>
</comment>
<keyword evidence="3" id="KW-1185">Reference proteome</keyword>
<feature type="non-terminal residue" evidence="2">
    <location>
        <position position="1"/>
    </location>
</feature>
<dbReference type="SUPFAM" id="SSF53474">
    <property type="entry name" value="alpha/beta-Hydrolases"/>
    <property type="match status" value="1"/>
</dbReference>
<dbReference type="AlphaFoldDB" id="A0AAN5D2D8"/>
<evidence type="ECO:0000256" key="1">
    <source>
        <dbReference type="ARBA" id="ARBA00009431"/>
    </source>
</evidence>
<evidence type="ECO:0000313" key="3">
    <source>
        <dbReference type="Proteomes" id="UP001328107"/>
    </source>
</evidence>
<dbReference type="GO" id="GO:0004185">
    <property type="term" value="F:serine-type carboxypeptidase activity"/>
    <property type="evidence" value="ECO:0007669"/>
    <property type="project" value="InterPro"/>
</dbReference>
<proteinExistence type="inferred from homology"/>
<dbReference type="Pfam" id="PF00450">
    <property type="entry name" value="Peptidase_S10"/>
    <property type="match status" value="1"/>
</dbReference>
<name>A0AAN5D2D8_9BILA</name>
<dbReference type="EMBL" id="BTRK01000005">
    <property type="protein sequence ID" value="GMR55611.1"/>
    <property type="molecule type" value="Genomic_DNA"/>
</dbReference>
<reference evidence="3" key="1">
    <citation type="submission" date="2022-10" db="EMBL/GenBank/DDBJ databases">
        <title>Genome assembly of Pristionchus species.</title>
        <authorList>
            <person name="Yoshida K."/>
            <person name="Sommer R.J."/>
        </authorList>
    </citation>
    <scope>NUCLEOTIDE SEQUENCE [LARGE SCALE GENOMIC DNA]</scope>
    <source>
        <strain evidence="3">RS5460</strain>
    </source>
</reference>